<keyword evidence="8" id="KW-1185">Reference proteome</keyword>
<feature type="signal peptide" evidence="5">
    <location>
        <begin position="1"/>
        <end position="21"/>
    </location>
</feature>
<dbReference type="RefSeq" id="WP_090239982.1">
    <property type="nucleotide sequence ID" value="NZ_FNHW01000013.1"/>
</dbReference>
<feature type="chain" id="PRO_5038980617" evidence="5">
    <location>
        <begin position="22"/>
        <end position="304"/>
    </location>
</feature>
<evidence type="ECO:0000256" key="3">
    <source>
        <dbReference type="ARBA" id="ARBA00022448"/>
    </source>
</evidence>
<reference evidence="8" key="1">
    <citation type="submission" date="2016-10" db="EMBL/GenBank/DDBJ databases">
        <authorList>
            <person name="Varghese N."/>
            <person name="Submissions S."/>
        </authorList>
    </citation>
    <scope>NUCLEOTIDE SEQUENCE [LARGE SCALE GENOMIC DNA]</scope>
    <source>
        <strain evidence="8">CGMCC 1.6854</strain>
    </source>
</reference>
<dbReference type="PANTHER" id="PTHR30532:SF21">
    <property type="entry name" value="SIDEROPHORE-BINDING LIPOPROTEIN YFIY-RELATED"/>
    <property type="match status" value="1"/>
</dbReference>
<dbReference type="SUPFAM" id="SSF53807">
    <property type="entry name" value="Helical backbone' metal receptor"/>
    <property type="match status" value="1"/>
</dbReference>
<protein>
    <submittedName>
        <fullName evidence="7">Iron complex transport system substrate-binding protein</fullName>
    </submittedName>
</protein>
<dbReference type="PANTHER" id="PTHR30532">
    <property type="entry name" value="IRON III DICITRATE-BINDING PERIPLASMIC PROTEIN"/>
    <property type="match status" value="1"/>
</dbReference>
<evidence type="ECO:0000256" key="1">
    <source>
        <dbReference type="ARBA" id="ARBA00004196"/>
    </source>
</evidence>
<dbReference type="Pfam" id="PF01497">
    <property type="entry name" value="Peripla_BP_2"/>
    <property type="match status" value="1"/>
</dbReference>
<comment type="similarity">
    <text evidence="2">Belongs to the bacterial solute-binding protein 8 family.</text>
</comment>
<dbReference type="PROSITE" id="PS51257">
    <property type="entry name" value="PROKAR_LIPOPROTEIN"/>
    <property type="match status" value="1"/>
</dbReference>
<proteinExistence type="inferred from homology"/>
<sequence>MKTKFGIILSIVLLLVLSACGQNNTDDSKPPGEKKNRKNTNVASLSIHLTNDLLALGITPAGSVVGGGLKDFLPHVKDQLINTKKLGPAADPDMEALLALKPSAIYMDEEYGGKDIDKFKKIAPVHVFNLDEGTWRDHLKKIGKLVDREKQAEEFVEDYEKETKEVKGLIEHELGKNSKAMAIRVTAKELRVFGTARPMGPLLFDDLGLIPANGVKKVDANQPYQVISQEVLPDFDADAIFVVVNQDDQSKTAFKQMENSPIWKGLKAIKNKHVYVIPDQPWLDYSAIGNKIAMDQAKKIFSKQ</sequence>
<dbReference type="Gene3D" id="3.40.50.1980">
    <property type="entry name" value="Nitrogenase molybdenum iron protein domain"/>
    <property type="match status" value="2"/>
</dbReference>
<dbReference type="InterPro" id="IPR002491">
    <property type="entry name" value="ABC_transptr_periplasmic_BD"/>
</dbReference>
<dbReference type="InterPro" id="IPR051313">
    <property type="entry name" value="Bact_iron-sidero_bind"/>
</dbReference>
<dbReference type="GO" id="GO:0030288">
    <property type="term" value="C:outer membrane-bounded periplasmic space"/>
    <property type="evidence" value="ECO:0007669"/>
    <property type="project" value="TreeGrafter"/>
</dbReference>
<evidence type="ECO:0000313" key="8">
    <source>
        <dbReference type="Proteomes" id="UP000199544"/>
    </source>
</evidence>
<dbReference type="PROSITE" id="PS50983">
    <property type="entry name" value="FE_B12_PBP"/>
    <property type="match status" value="1"/>
</dbReference>
<evidence type="ECO:0000313" key="7">
    <source>
        <dbReference type="EMBL" id="SDN63634.1"/>
    </source>
</evidence>
<name>A0A1H0D0F6_9BACL</name>
<evidence type="ECO:0000256" key="5">
    <source>
        <dbReference type="SAM" id="SignalP"/>
    </source>
</evidence>
<comment type="subcellular location">
    <subcellularLocation>
        <location evidence="1">Cell envelope</location>
    </subcellularLocation>
</comment>
<evidence type="ECO:0000256" key="4">
    <source>
        <dbReference type="ARBA" id="ARBA00022729"/>
    </source>
</evidence>
<keyword evidence="3" id="KW-0813">Transport</keyword>
<dbReference type="GO" id="GO:1901678">
    <property type="term" value="P:iron coordination entity transport"/>
    <property type="evidence" value="ECO:0007669"/>
    <property type="project" value="UniProtKB-ARBA"/>
</dbReference>
<accession>A0A1H0D0F6</accession>
<dbReference type="OrthoDB" id="2901226at2"/>
<dbReference type="Proteomes" id="UP000199544">
    <property type="component" value="Unassembled WGS sequence"/>
</dbReference>
<dbReference type="EMBL" id="FNHW01000013">
    <property type="protein sequence ID" value="SDN63634.1"/>
    <property type="molecule type" value="Genomic_DNA"/>
</dbReference>
<evidence type="ECO:0000256" key="2">
    <source>
        <dbReference type="ARBA" id="ARBA00008814"/>
    </source>
</evidence>
<dbReference type="AlphaFoldDB" id="A0A1H0D0F6"/>
<evidence type="ECO:0000259" key="6">
    <source>
        <dbReference type="PROSITE" id="PS50983"/>
    </source>
</evidence>
<gene>
    <name evidence="7" type="ORF">SAMN04488137_0122</name>
</gene>
<keyword evidence="4 5" id="KW-0732">Signal</keyword>
<feature type="domain" description="Fe/B12 periplasmic-binding" evidence="6">
    <location>
        <begin position="41"/>
        <end position="304"/>
    </location>
</feature>
<organism evidence="7 8">
    <name type="scientific">Fictibacillus solisalsi</name>
    <dbReference type="NCBI Taxonomy" id="459525"/>
    <lineage>
        <taxon>Bacteria</taxon>
        <taxon>Bacillati</taxon>
        <taxon>Bacillota</taxon>
        <taxon>Bacilli</taxon>
        <taxon>Bacillales</taxon>
        <taxon>Fictibacillaceae</taxon>
        <taxon>Fictibacillus</taxon>
    </lineage>
</organism>
<dbReference type="STRING" id="459525.SAMN04488137_0122"/>
<dbReference type="GO" id="GO:0005886">
    <property type="term" value="C:plasma membrane"/>
    <property type="evidence" value="ECO:0007669"/>
    <property type="project" value="UniProtKB-SubCell"/>
</dbReference>